<keyword evidence="1" id="KW-0472">Membrane</keyword>
<keyword evidence="1" id="KW-0812">Transmembrane</keyword>
<feature type="domain" description="Serine aminopeptidase S33" evidence="2">
    <location>
        <begin position="172"/>
        <end position="280"/>
    </location>
</feature>
<reference evidence="3 4" key="1">
    <citation type="submission" date="2018-07" db="EMBL/GenBank/DDBJ databases">
        <title>Genomic Encyclopedia of Type Strains, Phase IV (KMG-IV): sequencing the most valuable type-strain genomes for metagenomic binning, comparative biology and taxonomic classification.</title>
        <authorList>
            <person name="Goeker M."/>
        </authorList>
    </citation>
    <scope>NUCLEOTIDE SEQUENCE [LARGE SCALE GENOMIC DNA]</scope>
    <source>
        <strain evidence="3 4">DSM 27016</strain>
    </source>
</reference>
<dbReference type="Pfam" id="PF12146">
    <property type="entry name" value="Hydrolase_4"/>
    <property type="match status" value="1"/>
</dbReference>
<dbReference type="RefSeq" id="WP_242987389.1">
    <property type="nucleotide sequence ID" value="NZ_QPJT01000003.1"/>
</dbReference>
<sequence>MECFDINKKRSSYILLKAITVLFLVLFFLCFIMMITTFTVEYVSDTNTLRAFLKGLIYIPILIASISVYIILRRKIKQYFTGIRTGKQFVLRIIVKVIIIGTGIFLTILILLPYFALPMFLNRHVNYLGYVTNDFPLQDIYQAKDFNLKENQMYFRTEDGLKIWASEITTTHPKAVIIYLSGIVQPSVTYFYGHAKFMQDNGYASILLDVRGHGKSDGNRICLGYDEVKDVKAVVDYINSQEKYKDVPIVVQGASMGGAIAVNSFGQLKDIDALIAMSAYSSFEDVILDTLDGYGTPNFILSLEEPFIVSCLKLVYGSEKVKYIKPVEQIKNADGRSVLLIASTGDTEVPPINMDRLKEAYPEAQSWLRNSRVHYIIKDCDFKNVEDDEEYWTKILDFLEKEVH</sequence>
<accession>A0A369BDM5</accession>
<dbReference type="InterPro" id="IPR022742">
    <property type="entry name" value="Hydrolase_4"/>
</dbReference>
<dbReference type="AlphaFoldDB" id="A0A369BDM5"/>
<feature type="transmembrane region" description="Helical" evidence="1">
    <location>
        <begin position="12"/>
        <end position="35"/>
    </location>
</feature>
<comment type="caution">
    <text evidence="3">The sequence shown here is derived from an EMBL/GenBank/DDBJ whole genome shotgun (WGS) entry which is preliminary data.</text>
</comment>
<dbReference type="PANTHER" id="PTHR43358">
    <property type="entry name" value="ALPHA/BETA-HYDROLASE"/>
    <property type="match status" value="1"/>
</dbReference>
<proteinExistence type="predicted"/>
<dbReference type="Gene3D" id="3.40.50.1820">
    <property type="entry name" value="alpha/beta hydrolase"/>
    <property type="match status" value="1"/>
</dbReference>
<keyword evidence="1" id="KW-1133">Transmembrane helix</keyword>
<name>A0A369BDM5_9FIRM</name>
<evidence type="ECO:0000259" key="2">
    <source>
        <dbReference type="Pfam" id="PF12146"/>
    </source>
</evidence>
<evidence type="ECO:0000313" key="3">
    <source>
        <dbReference type="EMBL" id="RCX19501.1"/>
    </source>
</evidence>
<feature type="transmembrane region" description="Helical" evidence="1">
    <location>
        <begin position="93"/>
        <end position="116"/>
    </location>
</feature>
<protein>
    <recommendedName>
        <fullName evidence="2">Serine aminopeptidase S33 domain-containing protein</fullName>
    </recommendedName>
</protein>
<dbReference type="InterPro" id="IPR029058">
    <property type="entry name" value="AB_hydrolase_fold"/>
</dbReference>
<organism evidence="3 4">
    <name type="scientific">Anaerobacterium chartisolvens</name>
    <dbReference type="NCBI Taxonomy" id="1297424"/>
    <lineage>
        <taxon>Bacteria</taxon>
        <taxon>Bacillati</taxon>
        <taxon>Bacillota</taxon>
        <taxon>Clostridia</taxon>
        <taxon>Eubacteriales</taxon>
        <taxon>Oscillospiraceae</taxon>
        <taxon>Anaerobacterium</taxon>
    </lineage>
</organism>
<dbReference type="PANTHER" id="PTHR43358:SF4">
    <property type="entry name" value="ALPHA_BETA HYDROLASE FOLD-1 DOMAIN-CONTAINING PROTEIN"/>
    <property type="match status" value="1"/>
</dbReference>
<dbReference type="Proteomes" id="UP000253034">
    <property type="component" value="Unassembled WGS sequence"/>
</dbReference>
<feature type="transmembrane region" description="Helical" evidence="1">
    <location>
        <begin position="55"/>
        <end position="72"/>
    </location>
</feature>
<dbReference type="InterPro" id="IPR052920">
    <property type="entry name" value="DNA-binding_regulatory"/>
</dbReference>
<keyword evidence="4" id="KW-1185">Reference proteome</keyword>
<dbReference type="EMBL" id="QPJT01000003">
    <property type="protein sequence ID" value="RCX19501.1"/>
    <property type="molecule type" value="Genomic_DNA"/>
</dbReference>
<evidence type="ECO:0000256" key="1">
    <source>
        <dbReference type="SAM" id="Phobius"/>
    </source>
</evidence>
<dbReference type="SUPFAM" id="SSF53474">
    <property type="entry name" value="alpha/beta-Hydrolases"/>
    <property type="match status" value="1"/>
</dbReference>
<evidence type="ECO:0000313" key="4">
    <source>
        <dbReference type="Proteomes" id="UP000253034"/>
    </source>
</evidence>
<gene>
    <name evidence="3" type="ORF">DFR58_103248</name>
</gene>